<dbReference type="PROSITE" id="PS51257">
    <property type="entry name" value="PROKAR_LIPOPROTEIN"/>
    <property type="match status" value="1"/>
</dbReference>
<sequence>MAYRKHWAAGAALAAVTLAGTLLTGCSDGDGEDSPARSVSEAASAVESAASSATDAWASATAEAGRRLDDIRDGVNVKDDVRLGSTATDGDGRTTVVLTVENTAGSEKSFAVLVEFEGSDGGFQDAVLVQVPDVPSGETAEATARSSHDLSGEVSAEVARAVRY</sequence>
<feature type="signal peptide" evidence="1">
    <location>
        <begin position="1"/>
        <end position="24"/>
    </location>
</feature>
<dbReference type="EMBL" id="JAYMRP010000045">
    <property type="protein sequence ID" value="MFB8777450.1"/>
    <property type="molecule type" value="Genomic_DNA"/>
</dbReference>
<dbReference type="Proteomes" id="UP001585080">
    <property type="component" value="Unassembled WGS sequence"/>
</dbReference>
<feature type="chain" id="PRO_5046319154" description="Secreted protein" evidence="1">
    <location>
        <begin position="25"/>
        <end position="164"/>
    </location>
</feature>
<keyword evidence="1" id="KW-0732">Signal</keyword>
<evidence type="ECO:0008006" key="4">
    <source>
        <dbReference type="Google" id="ProtNLM"/>
    </source>
</evidence>
<keyword evidence="3" id="KW-1185">Reference proteome</keyword>
<evidence type="ECO:0000313" key="2">
    <source>
        <dbReference type="EMBL" id="MFB8777450.1"/>
    </source>
</evidence>
<reference evidence="2 3" key="1">
    <citation type="submission" date="2024-01" db="EMBL/GenBank/DDBJ databases">
        <title>Genome mining of biosynthetic gene clusters to explore secondary metabolites of Streptomyces sp.</title>
        <authorList>
            <person name="Baig A."/>
            <person name="Ajitkumar Shintre N."/>
            <person name="Kumar H."/>
            <person name="Anbarasu A."/>
            <person name="Ramaiah S."/>
        </authorList>
    </citation>
    <scope>NUCLEOTIDE SEQUENCE [LARGE SCALE GENOMIC DNA]</scope>
    <source>
        <strain evidence="2 3">A57</strain>
    </source>
</reference>
<proteinExistence type="predicted"/>
<evidence type="ECO:0000313" key="3">
    <source>
        <dbReference type="Proteomes" id="UP001585080"/>
    </source>
</evidence>
<comment type="caution">
    <text evidence="2">The sequence shown here is derived from an EMBL/GenBank/DDBJ whole genome shotgun (WGS) entry which is preliminary data.</text>
</comment>
<dbReference type="RefSeq" id="WP_376735948.1">
    <property type="nucleotide sequence ID" value="NZ_JAYMRP010000045.1"/>
</dbReference>
<name>A0ABV5EKS2_9ACTN</name>
<gene>
    <name evidence="2" type="ORF">VSS16_32845</name>
</gene>
<protein>
    <recommendedName>
        <fullName evidence="4">Secreted protein</fullName>
    </recommendedName>
</protein>
<accession>A0ABV5EKS2</accession>
<evidence type="ECO:0000256" key="1">
    <source>
        <dbReference type="SAM" id="SignalP"/>
    </source>
</evidence>
<organism evidence="2 3">
    <name type="scientific">Streptomyces broussonetiae</name>
    <dbReference type="NCBI Taxonomy" id="2686304"/>
    <lineage>
        <taxon>Bacteria</taxon>
        <taxon>Bacillati</taxon>
        <taxon>Actinomycetota</taxon>
        <taxon>Actinomycetes</taxon>
        <taxon>Kitasatosporales</taxon>
        <taxon>Streptomycetaceae</taxon>
        <taxon>Streptomyces</taxon>
    </lineage>
</organism>